<evidence type="ECO:0000259" key="8">
    <source>
        <dbReference type="Pfam" id="PF02397"/>
    </source>
</evidence>
<dbReference type="GO" id="GO:0009242">
    <property type="term" value="P:colanic acid biosynthetic process"/>
    <property type="evidence" value="ECO:0007669"/>
    <property type="project" value="TreeGrafter"/>
</dbReference>
<dbReference type="Proteomes" id="UP000229561">
    <property type="component" value="Unassembled WGS sequence"/>
</dbReference>
<evidence type="ECO:0000256" key="4">
    <source>
        <dbReference type="ARBA" id="ARBA00022692"/>
    </source>
</evidence>
<sequence>AKIKKVLLLGGDVLVLYLSLWFSLYLRSGFNPDYLRPTFASQHFLPFSIIYLVWLVIFYIIGLYDLNIARNNLNFFTTLFRALLINVAISVAFFYFIPYFGITPKTVLFLNIAVFAGLFIIWRQIYNRLLISDTLLDNIMIIGETKETKDLIKYIETNPQFGFKIKTTVLPKDIELIFDLIERIVKDRIQTVVTAIDPHKDVNLVRNLYHCLPLNITLYDLPTFYEKITGKVPISAIEEVWFLENLMIEKKNLYETIKRVLDILYALAMGIVSLPFYPFIILAIKLDTPGPAFYKQKRVGENSQIFNVYKFRSMIDAAEKNGAQWAQVNDPRVTKIGKFLRASRLDELPQLYNVLRGDMSFVGPRPERPEFVFGVNLQRQIPFYQIRHLVKPGLTGWAQINFEYGASIEDTTEKLQYDLFYLKNRSFVLDFSIILKTIKIIIGREGR</sequence>
<keyword evidence="6 7" id="KW-0472">Membrane</keyword>
<evidence type="ECO:0000256" key="7">
    <source>
        <dbReference type="SAM" id="Phobius"/>
    </source>
</evidence>
<feature type="transmembrane region" description="Helical" evidence="7">
    <location>
        <begin position="78"/>
        <end position="100"/>
    </location>
</feature>
<evidence type="ECO:0000256" key="3">
    <source>
        <dbReference type="ARBA" id="ARBA00022679"/>
    </source>
</evidence>
<organism evidence="9 10">
    <name type="scientific">Candidatus Portnoybacteria bacterium CG_4_8_14_3_um_filter_40_10</name>
    <dbReference type="NCBI Taxonomy" id="1974801"/>
    <lineage>
        <taxon>Bacteria</taxon>
        <taxon>Candidatus Portnoyibacteriota</taxon>
    </lineage>
</organism>
<feature type="transmembrane region" description="Helical" evidence="7">
    <location>
        <begin position="7"/>
        <end position="24"/>
    </location>
</feature>
<comment type="subcellular location">
    <subcellularLocation>
        <location evidence="1">Membrane</location>
        <topology evidence="1">Multi-pass membrane protein</topology>
    </subcellularLocation>
</comment>
<dbReference type="GO" id="GO:0016020">
    <property type="term" value="C:membrane"/>
    <property type="evidence" value="ECO:0007669"/>
    <property type="project" value="UniProtKB-SubCell"/>
</dbReference>
<comment type="caution">
    <text evidence="9">The sequence shown here is derived from an EMBL/GenBank/DDBJ whole genome shotgun (WGS) entry which is preliminary data.</text>
</comment>
<feature type="transmembrane region" description="Helical" evidence="7">
    <location>
        <begin position="44"/>
        <end position="66"/>
    </location>
</feature>
<protein>
    <recommendedName>
        <fullName evidence="8">Bacterial sugar transferase domain-containing protein</fullName>
    </recommendedName>
</protein>
<accession>A0A2M7IHL2</accession>
<proteinExistence type="inferred from homology"/>
<dbReference type="EMBL" id="PFGY01000096">
    <property type="protein sequence ID" value="PIW76023.1"/>
    <property type="molecule type" value="Genomic_DNA"/>
</dbReference>
<evidence type="ECO:0000256" key="6">
    <source>
        <dbReference type="ARBA" id="ARBA00023136"/>
    </source>
</evidence>
<feature type="transmembrane region" description="Helical" evidence="7">
    <location>
        <begin position="106"/>
        <end position="122"/>
    </location>
</feature>
<keyword evidence="5 7" id="KW-1133">Transmembrane helix</keyword>
<keyword evidence="3" id="KW-0808">Transferase</keyword>
<keyword evidence="4 7" id="KW-0812">Transmembrane</keyword>
<name>A0A2M7IHL2_9BACT</name>
<dbReference type="GO" id="GO:0089702">
    <property type="term" value="F:undecaprenyl-phosphate glucose phosphotransferase activity"/>
    <property type="evidence" value="ECO:0007669"/>
    <property type="project" value="TreeGrafter"/>
</dbReference>
<evidence type="ECO:0000313" key="10">
    <source>
        <dbReference type="Proteomes" id="UP000229561"/>
    </source>
</evidence>
<evidence type="ECO:0000256" key="5">
    <source>
        <dbReference type="ARBA" id="ARBA00022989"/>
    </source>
</evidence>
<evidence type="ECO:0000256" key="2">
    <source>
        <dbReference type="ARBA" id="ARBA00006464"/>
    </source>
</evidence>
<dbReference type="InterPro" id="IPR017475">
    <property type="entry name" value="EPS_sugar_tfrase"/>
</dbReference>
<reference evidence="10" key="1">
    <citation type="submission" date="2017-09" db="EMBL/GenBank/DDBJ databases">
        <title>Depth-based differentiation of microbial function through sediment-hosted aquifers and enrichment of novel symbionts in the deep terrestrial subsurface.</title>
        <authorList>
            <person name="Probst A.J."/>
            <person name="Ladd B."/>
            <person name="Jarett J.K."/>
            <person name="Geller-Mcgrath D.E."/>
            <person name="Sieber C.M.K."/>
            <person name="Emerson J.B."/>
            <person name="Anantharaman K."/>
            <person name="Thomas B.C."/>
            <person name="Malmstrom R."/>
            <person name="Stieglmeier M."/>
            <person name="Klingl A."/>
            <person name="Woyke T."/>
            <person name="Ryan C.M."/>
            <person name="Banfield J.F."/>
        </authorList>
    </citation>
    <scope>NUCLEOTIDE SEQUENCE [LARGE SCALE GENOMIC DNA]</scope>
</reference>
<feature type="transmembrane region" description="Helical" evidence="7">
    <location>
        <begin position="260"/>
        <end position="284"/>
    </location>
</feature>
<dbReference type="InterPro" id="IPR003362">
    <property type="entry name" value="Bact_transf"/>
</dbReference>
<dbReference type="PANTHER" id="PTHR30576">
    <property type="entry name" value="COLANIC BIOSYNTHESIS UDP-GLUCOSE LIPID CARRIER TRANSFERASE"/>
    <property type="match status" value="1"/>
</dbReference>
<gene>
    <name evidence="9" type="ORF">CO001_03545</name>
</gene>
<feature type="non-terminal residue" evidence="9">
    <location>
        <position position="1"/>
    </location>
</feature>
<feature type="domain" description="Bacterial sugar transferase" evidence="8">
    <location>
        <begin position="258"/>
        <end position="442"/>
    </location>
</feature>
<comment type="similarity">
    <text evidence="2">Belongs to the bacterial sugar transferase family.</text>
</comment>
<evidence type="ECO:0000313" key="9">
    <source>
        <dbReference type="EMBL" id="PIW76023.1"/>
    </source>
</evidence>
<dbReference type="Pfam" id="PF02397">
    <property type="entry name" value="Bac_transf"/>
    <property type="match status" value="1"/>
</dbReference>
<evidence type="ECO:0000256" key="1">
    <source>
        <dbReference type="ARBA" id="ARBA00004141"/>
    </source>
</evidence>
<dbReference type="PANTHER" id="PTHR30576:SF21">
    <property type="entry name" value="UDP-GLUCOSE:UNDECAPRENYL-PHOSPHATE GLUCOSE-1-PHOSPHATE TRANSFERASE"/>
    <property type="match status" value="1"/>
</dbReference>
<dbReference type="NCBIfam" id="TIGR03025">
    <property type="entry name" value="EPS_sugtrans"/>
    <property type="match status" value="1"/>
</dbReference>
<dbReference type="AlphaFoldDB" id="A0A2M7IHL2"/>